<reference evidence="3" key="1">
    <citation type="submission" date="2023-03" db="EMBL/GenBank/DDBJ databases">
        <authorList>
            <person name="Shen W."/>
            <person name="Cai J."/>
        </authorList>
    </citation>
    <scope>NUCLEOTIDE SEQUENCE</scope>
    <source>
        <strain evidence="3">P66-3</strain>
    </source>
</reference>
<dbReference type="Gene3D" id="1.10.260.40">
    <property type="entry name" value="lambda repressor-like DNA-binding domains"/>
    <property type="match status" value="1"/>
</dbReference>
<feature type="domain" description="HTH cro/C1-type" evidence="2">
    <location>
        <begin position="12"/>
        <end position="67"/>
    </location>
</feature>
<comment type="caution">
    <text evidence="3">The sequence shown here is derived from an EMBL/GenBank/DDBJ whole genome shotgun (WGS) entry which is preliminary data.</text>
</comment>
<dbReference type="InterPro" id="IPR001387">
    <property type="entry name" value="Cro/C1-type_HTH"/>
</dbReference>
<dbReference type="PANTHER" id="PTHR46558">
    <property type="entry name" value="TRACRIPTIONAL REGULATORY PROTEIN-RELATED-RELATED"/>
    <property type="match status" value="1"/>
</dbReference>
<protein>
    <submittedName>
        <fullName evidence="3">Helix-turn-helix transcriptional regulator</fullName>
    </submittedName>
</protein>
<dbReference type="PROSITE" id="PS50943">
    <property type="entry name" value="HTH_CROC1"/>
    <property type="match status" value="1"/>
</dbReference>
<name>A0ABU3FCV3_9ENTE</name>
<evidence type="ECO:0000313" key="3">
    <source>
        <dbReference type="EMBL" id="MDT2759847.1"/>
    </source>
</evidence>
<dbReference type="InterPro" id="IPR010982">
    <property type="entry name" value="Lambda_DNA-bd_dom_sf"/>
</dbReference>
<gene>
    <name evidence="3" type="ORF">P7H27_08730</name>
</gene>
<dbReference type="EMBL" id="JARQAJ010000004">
    <property type="protein sequence ID" value="MDT2759847.1"/>
    <property type="molecule type" value="Genomic_DNA"/>
</dbReference>
<evidence type="ECO:0000313" key="4">
    <source>
        <dbReference type="Proteomes" id="UP001181046"/>
    </source>
</evidence>
<sequence>MDINKEEVGQRISIIRKKLGLTMDEFGRKINGASKSNVSKWESGSSLPNNERLKKIAEEGEVSVAYLLAGEKQEISYSKLAFDNSYSNAEEIFNQLSGARKSDYAFAFDAFSSLFLRSIEHNNLERFDDLVYVITRLNDFDKTLEEWTAFDGSVSLSVLGFNDYVQVQEKLNSILNETYDNLRKVNDQFYNAD</sequence>
<evidence type="ECO:0000259" key="2">
    <source>
        <dbReference type="PROSITE" id="PS50943"/>
    </source>
</evidence>
<dbReference type="CDD" id="cd00093">
    <property type="entry name" value="HTH_XRE"/>
    <property type="match status" value="1"/>
</dbReference>
<keyword evidence="1" id="KW-0238">DNA-binding</keyword>
<proteinExistence type="predicted"/>
<dbReference type="SMART" id="SM00530">
    <property type="entry name" value="HTH_XRE"/>
    <property type="match status" value="1"/>
</dbReference>
<evidence type="ECO:0000256" key="1">
    <source>
        <dbReference type="ARBA" id="ARBA00023125"/>
    </source>
</evidence>
<keyword evidence="4" id="KW-1185">Reference proteome</keyword>
<dbReference type="PANTHER" id="PTHR46558:SF11">
    <property type="entry name" value="HTH-TYPE TRANSCRIPTIONAL REGULATOR XRE"/>
    <property type="match status" value="1"/>
</dbReference>
<dbReference type="Proteomes" id="UP001181046">
    <property type="component" value="Unassembled WGS sequence"/>
</dbReference>
<dbReference type="RefSeq" id="WP_137610013.1">
    <property type="nucleotide sequence ID" value="NZ_JARQAJ010000004.1"/>
</dbReference>
<dbReference type="Pfam" id="PF01381">
    <property type="entry name" value="HTH_3"/>
    <property type="match status" value="1"/>
</dbReference>
<dbReference type="SUPFAM" id="SSF47413">
    <property type="entry name" value="lambda repressor-like DNA-binding domains"/>
    <property type="match status" value="1"/>
</dbReference>
<accession>A0ABU3FCV3</accession>
<organism evidence="3 4">
    <name type="scientific">Enterococcus xiangfangensis</name>
    <dbReference type="NCBI Taxonomy" id="1296537"/>
    <lineage>
        <taxon>Bacteria</taxon>
        <taxon>Bacillati</taxon>
        <taxon>Bacillota</taxon>
        <taxon>Bacilli</taxon>
        <taxon>Lactobacillales</taxon>
        <taxon>Enterococcaceae</taxon>
        <taxon>Enterococcus</taxon>
    </lineage>
</organism>